<dbReference type="AlphaFoldDB" id="A0A0F6YJW6"/>
<dbReference type="InterPro" id="IPR027417">
    <property type="entry name" value="P-loop_NTPase"/>
</dbReference>
<dbReference type="PANTHER" id="PTHR47959:SF1">
    <property type="entry name" value="ATP-DEPENDENT RNA HELICASE DBPA"/>
    <property type="match status" value="1"/>
</dbReference>
<dbReference type="CDD" id="cd00268">
    <property type="entry name" value="DEADc"/>
    <property type="match status" value="1"/>
</dbReference>
<dbReference type="PANTHER" id="PTHR47959">
    <property type="entry name" value="ATP-DEPENDENT RNA HELICASE RHLE-RELATED"/>
    <property type="match status" value="1"/>
</dbReference>
<dbReference type="GO" id="GO:0016787">
    <property type="term" value="F:hydrolase activity"/>
    <property type="evidence" value="ECO:0007669"/>
    <property type="project" value="UniProtKB-KW"/>
</dbReference>
<evidence type="ECO:0000256" key="8">
    <source>
        <dbReference type="SAM" id="MobiDB-lite"/>
    </source>
</evidence>
<dbReference type="Pfam" id="PF03880">
    <property type="entry name" value="DbpA"/>
    <property type="match status" value="1"/>
</dbReference>
<keyword evidence="13" id="KW-1185">Reference proteome</keyword>
<evidence type="ECO:0000256" key="2">
    <source>
        <dbReference type="ARBA" id="ARBA00022801"/>
    </source>
</evidence>
<dbReference type="SMART" id="SM00487">
    <property type="entry name" value="DEXDc"/>
    <property type="match status" value="1"/>
</dbReference>
<dbReference type="CDD" id="cd12252">
    <property type="entry name" value="RRM_DbpA"/>
    <property type="match status" value="1"/>
</dbReference>
<evidence type="ECO:0000256" key="6">
    <source>
        <dbReference type="PROSITE-ProRule" id="PRU00552"/>
    </source>
</evidence>
<dbReference type="GO" id="GO:0005524">
    <property type="term" value="F:ATP binding"/>
    <property type="evidence" value="ECO:0007669"/>
    <property type="project" value="UniProtKB-KW"/>
</dbReference>
<keyword evidence="1 7" id="KW-0547">Nucleotide-binding</keyword>
<dbReference type="InterPro" id="IPR014014">
    <property type="entry name" value="RNA_helicase_DEAD_Q_motif"/>
</dbReference>
<dbReference type="PROSITE" id="PS51195">
    <property type="entry name" value="Q_MOTIF"/>
    <property type="match status" value="1"/>
</dbReference>
<dbReference type="Pfam" id="PF00271">
    <property type="entry name" value="Helicase_C"/>
    <property type="match status" value="1"/>
</dbReference>
<evidence type="ECO:0000259" key="10">
    <source>
        <dbReference type="PROSITE" id="PS51194"/>
    </source>
</evidence>
<evidence type="ECO:0000256" key="1">
    <source>
        <dbReference type="ARBA" id="ARBA00022741"/>
    </source>
</evidence>
<dbReference type="CDD" id="cd18787">
    <property type="entry name" value="SF2_C_DEAD"/>
    <property type="match status" value="1"/>
</dbReference>
<dbReference type="PROSITE" id="PS51194">
    <property type="entry name" value="HELICASE_CTER"/>
    <property type="match status" value="1"/>
</dbReference>
<dbReference type="RefSeq" id="WP_053234830.1">
    <property type="nucleotide sequence ID" value="NZ_CP011125.1"/>
</dbReference>
<keyword evidence="4 7" id="KW-0067">ATP-binding</keyword>
<proteinExistence type="inferred from homology"/>
<reference evidence="12 13" key="1">
    <citation type="submission" date="2015-03" db="EMBL/GenBank/DDBJ databases">
        <title>Genome assembly of Sandaracinus amylolyticus DSM 53668.</title>
        <authorList>
            <person name="Sharma G."/>
            <person name="Subramanian S."/>
        </authorList>
    </citation>
    <scope>NUCLEOTIDE SEQUENCE [LARGE SCALE GENOMIC DNA]</scope>
    <source>
        <strain evidence="12 13">DSM 53668</strain>
    </source>
</reference>
<dbReference type="InterPro" id="IPR011545">
    <property type="entry name" value="DEAD/DEAH_box_helicase_dom"/>
</dbReference>
<evidence type="ECO:0000256" key="4">
    <source>
        <dbReference type="ARBA" id="ARBA00022840"/>
    </source>
</evidence>
<dbReference type="GO" id="GO:0003724">
    <property type="term" value="F:RNA helicase activity"/>
    <property type="evidence" value="ECO:0007669"/>
    <property type="project" value="InterPro"/>
</dbReference>
<dbReference type="InterPro" id="IPR044742">
    <property type="entry name" value="DEAD/DEAH_RhlB"/>
</dbReference>
<evidence type="ECO:0000256" key="5">
    <source>
        <dbReference type="ARBA" id="ARBA00038437"/>
    </source>
</evidence>
<dbReference type="PROSITE" id="PS00039">
    <property type="entry name" value="DEAD_ATP_HELICASE"/>
    <property type="match status" value="1"/>
</dbReference>
<dbReference type="Proteomes" id="UP000034883">
    <property type="component" value="Chromosome"/>
</dbReference>
<feature type="domain" description="Helicase ATP-binding" evidence="9">
    <location>
        <begin position="42"/>
        <end position="212"/>
    </location>
</feature>
<dbReference type="InterPro" id="IPR000629">
    <property type="entry name" value="RNA-helicase_DEAD-box_CS"/>
</dbReference>
<dbReference type="GO" id="GO:0003676">
    <property type="term" value="F:nucleic acid binding"/>
    <property type="evidence" value="ECO:0007669"/>
    <property type="project" value="InterPro"/>
</dbReference>
<feature type="region of interest" description="Disordered" evidence="8">
    <location>
        <begin position="453"/>
        <end position="541"/>
    </location>
</feature>
<dbReference type="KEGG" id="samy:DB32_004740"/>
<sequence>MTEASSQPTPPTFDALDLTPEVRKAVDEMGFTSPTPVQHAVFEPAIGGSDLIVQARTGTGKTAAFGLPMVDRRVRPEGGQQALILAPTRELALQSAREIEKLGKHKGIRVVAVYGGAPMERQVREIEEGAQIVSGTPGRVLDHLRRGTLRGEDLRILVLDEADEMLSMGFAKELNAIVDLLPKSRQTMLFSATLDEAVQRLAQRFLKDPVPITLSSDAVGALTISHYVYLLSGLGKSRDLMRILEVEDPESAIVFCNTKATTEQVAAELQQAGFQADWLNGDLPQSEREKVLERTRRGELRYLVATDVAARGIDISHLTHVINYDFPEQIESYVHRTGRTGRAGRTGTAIALVTPQDLGALYYVRLAYKIFPIERTLPSAGELKARAELDRIEMLSEAFADGAVEADRAIARRLLVHDDAERIVGGLLRAFFGSKGTAPGEVDEQAAAARRARAPRAVVSAPDASDATTPGVEIAATSESDADEGRRRRRRRERTGEVERVPPAQDVSVAQLVAAPAPAEGPPERIEEPLAQPEGVGEDPSMSTLFVNLGRRDGVRVGDIIRLFETHASLGKDDLGRIRIRDRHTFVGVPRERVDAVLGALNGQSSHDKELVVEVSRAETQARSAPDAAQS</sequence>
<feature type="compositionally biased region" description="Low complexity" evidence="8">
    <location>
        <begin position="455"/>
        <end position="465"/>
    </location>
</feature>
<feature type="domain" description="Helicase C-terminal" evidence="10">
    <location>
        <begin position="239"/>
        <end position="411"/>
    </location>
</feature>
<dbReference type="Gene3D" id="3.30.70.330">
    <property type="match status" value="1"/>
</dbReference>
<dbReference type="Gene3D" id="3.40.50.300">
    <property type="entry name" value="P-loop containing nucleotide triphosphate hydrolases"/>
    <property type="match status" value="2"/>
</dbReference>
<keyword evidence="2 7" id="KW-0378">Hydrolase</keyword>
<name>A0A0F6YJW6_9BACT</name>
<evidence type="ECO:0000256" key="3">
    <source>
        <dbReference type="ARBA" id="ARBA00022806"/>
    </source>
</evidence>
<comment type="similarity">
    <text evidence="5 7">Belongs to the DEAD box helicase family.</text>
</comment>
<evidence type="ECO:0000256" key="7">
    <source>
        <dbReference type="RuleBase" id="RU000492"/>
    </source>
</evidence>
<dbReference type="InterPro" id="IPR050079">
    <property type="entry name" value="DEAD_box_RNA_helicase"/>
</dbReference>
<keyword evidence="3 7" id="KW-0347">Helicase</keyword>
<dbReference type="GO" id="GO:0005829">
    <property type="term" value="C:cytosol"/>
    <property type="evidence" value="ECO:0007669"/>
    <property type="project" value="TreeGrafter"/>
</dbReference>
<dbReference type="SMART" id="SM00490">
    <property type="entry name" value="HELICc"/>
    <property type="match status" value="1"/>
</dbReference>
<evidence type="ECO:0000259" key="11">
    <source>
        <dbReference type="PROSITE" id="PS51195"/>
    </source>
</evidence>
<dbReference type="InterPro" id="IPR001650">
    <property type="entry name" value="Helicase_C-like"/>
</dbReference>
<organism evidence="12 13">
    <name type="scientific">Sandaracinus amylolyticus</name>
    <dbReference type="NCBI Taxonomy" id="927083"/>
    <lineage>
        <taxon>Bacteria</taxon>
        <taxon>Pseudomonadati</taxon>
        <taxon>Myxococcota</taxon>
        <taxon>Polyangia</taxon>
        <taxon>Polyangiales</taxon>
        <taxon>Sandaracinaceae</taxon>
        <taxon>Sandaracinus</taxon>
    </lineage>
</organism>
<dbReference type="EMBL" id="CP011125">
    <property type="protein sequence ID" value="AKF07591.1"/>
    <property type="molecule type" value="Genomic_DNA"/>
</dbReference>
<dbReference type="PROSITE" id="PS51192">
    <property type="entry name" value="HELICASE_ATP_BIND_1"/>
    <property type="match status" value="1"/>
</dbReference>
<dbReference type="InterPro" id="IPR014001">
    <property type="entry name" value="Helicase_ATP-bd"/>
</dbReference>
<dbReference type="OrthoDB" id="9805696at2"/>
<evidence type="ECO:0000313" key="12">
    <source>
        <dbReference type="EMBL" id="AKF07591.1"/>
    </source>
</evidence>
<dbReference type="InterPro" id="IPR012677">
    <property type="entry name" value="Nucleotide-bd_a/b_plait_sf"/>
</dbReference>
<dbReference type="SUPFAM" id="SSF52540">
    <property type="entry name" value="P-loop containing nucleoside triphosphate hydrolases"/>
    <property type="match status" value="1"/>
</dbReference>
<protein>
    <submittedName>
        <fullName evidence="12">DEAD-box ATP-dependent RNA helicase CshA</fullName>
    </submittedName>
</protein>
<feature type="short sequence motif" description="Q motif" evidence="6">
    <location>
        <begin position="11"/>
        <end position="39"/>
    </location>
</feature>
<evidence type="ECO:0000313" key="13">
    <source>
        <dbReference type="Proteomes" id="UP000034883"/>
    </source>
</evidence>
<dbReference type="InterPro" id="IPR005580">
    <property type="entry name" value="DbpA/CsdA_RNA-bd_dom"/>
</dbReference>
<accession>A0A0F6YJW6</accession>
<dbReference type="Pfam" id="PF00270">
    <property type="entry name" value="DEAD"/>
    <property type="match status" value="1"/>
</dbReference>
<gene>
    <name evidence="12" type="ORF">DB32_004740</name>
</gene>
<dbReference type="STRING" id="927083.DB32_004740"/>
<feature type="domain" description="DEAD-box RNA helicase Q" evidence="11">
    <location>
        <begin position="11"/>
        <end position="39"/>
    </location>
</feature>
<evidence type="ECO:0000259" key="9">
    <source>
        <dbReference type="PROSITE" id="PS51192"/>
    </source>
</evidence>